<dbReference type="Proteomes" id="UP000693946">
    <property type="component" value="Linkage Group LG14"/>
</dbReference>
<sequence length="49" mass="5536">MVDTQERLNSLLLSSPLPLLSSPHLLNCLMAALLCFRIRKRRKLTDGAE</sequence>
<keyword evidence="1" id="KW-0812">Transmembrane</keyword>
<gene>
    <name evidence="2" type="ORF">JOB18_023146</name>
</gene>
<comment type="caution">
    <text evidence="2">The sequence shown here is derived from an EMBL/GenBank/DDBJ whole genome shotgun (WGS) entry which is preliminary data.</text>
</comment>
<organism evidence="2 3">
    <name type="scientific">Solea senegalensis</name>
    <name type="common">Senegalese sole</name>
    <dbReference type="NCBI Taxonomy" id="28829"/>
    <lineage>
        <taxon>Eukaryota</taxon>
        <taxon>Metazoa</taxon>
        <taxon>Chordata</taxon>
        <taxon>Craniata</taxon>
        <taxon>Vertebrata</taxon>
        <taxon>Euteleostomi</taxon>
        <taxon>Actinopterygii</taxon>
        <taxon>Neopterygii</taxon>
        <taxon>Teleostei</taxon>
        <taxon>Neoteleostei</taxon>
        <taxon>Acanthomorphata</taxon>
        <taxon>Carangaria</taxon>
        <taxon>Pleuronectiformes</taxon>
        <taxon>Pleuronectoidei</taxon>
        <taxon>Soleidae</taxon>
        <taxon>Solea</taxon>
    </lineage>
</organism>
<keyword evidence="3" id="KW-1185">Reference proteome</keyword>
<dbReference type="EMBL" id="JAGKHQ010000006">
    <property type="protein sequence ID" value="KAG7514030.1"/>
    <property type="molecule type" value="Genomic_DNA"/>
</dbReference>
<evidence type="ECO:0000313" key="2">
    <source>
        <dbReference type="EMBL" id="KAG7514030.1"/>
    </source>
</evidence>
<reference evidence="2 3" key="1">
    <citation type="journal article" date="2021" name="Sci. Rep.">
        <title>Chromosome anchoring in Senegalese sole (Solea senegalensis) reveals sex-associated markers and genome rearrangements in flatfish.</title>
        <authorList>
            <person name="Guerrero-Cozar I."/>
            <person name="Gomez-Garrido J."/>
            <person name="Berbel C."/>
            <person name="Martinez-Blanch J.F."/>
            <person name="Alioto T."/>
            <person name="Claros M.G."/>
            <person name="Gagnaire P.A."/>
            <person name="Manchado M."/>
        </authorList>
    </citation>
    <scope>NUCLEOTIDE SEQUENCE [LARGE SCALE GENOMIC DNA]</scope>
    <source>
        <strain evidence="2">Sse05_10M</strain>
    </source>
</reference>
<keyword evidence="1" id="KW-0472">Membrane</keyword>
<keyword evidence="1" id="KW-1133">Transmembrane helix</keyword>
<name>A0AAV6S877_SOLSE</name>
<evidence type="ECO:0000313" key="3">
    <source>
        <dbReference type="Proteomes" id="UP000693946"/>
    </source>
</evidence>
<protein>
    <submittedName>
        <fullName evidence="2">Uncharacterized protein</fullName>
    </submittedName>
</protein>
<accession>A0AAV6S877</accession>
<evidence type="ECO:0000256" key="1">
    <source>
        <dbReference type="SAM" id="Phobius"/>
    </source>
</evidence>
<proteinExistence type="predicted"/>
<dbReference type="AlphaFoldDB" id="A0AAV6S877"/>
<feature type="transmembrane region" description="Helical" evidence="1">
    <location>
        <begin position="17"/>
        <end position="36"/>
    </location>
</feature>